<keyword evidence="7" id="KW-1185">Reference proteome</keyword>
<dbReference type="PANTHER" id="PTHR43004">
    <property type="entry name" value="TRK SYSTEM POTASSIUM UPTAKE PROTEIN"/>
    <property type="match status" value="1"/>
</dbReference>
<dbReference type="SUPFAM" id="SSF52833">
    <property type="entry name" value="Thioredoxin-like"/>
    <property type="match status" value="1"/>
</dbReference>
<sequence>MNEAEPDRTPGVDVLVAGAGPAGLVAAHELARRGVRVRVVDKAEGPATTSRATATHARTLELYHQMGFVGDILARGLRCEHFTMHRGGRRLIRLDTEYSTLPTRYPFTLQIDQVLTEEVLRNRLRGLGVEVEWGVALANLDGAHDRVRVRLRGGDGTAEDIRVPWLIGADGGHSRVRSLLGLPLVGDASETWLIADAVLDADLPRDSLHWIHVGKGPILLVPFPEPGRWRLLDTVDVTGADDPHLIASRFAAKLTEGLGRPVEVGPPSWVSVFTIQQRMVRRMRAGRCFVVGDAAHVHSPASGQGLNVGVHDAYNLAWKLADVIRGHARDTLLDTFPAERLPVGATLLRTTRTATALIALRDAAPAALLPLGLGLLNAVGPLKRRVERKLLSAMSGLALTYAGSPLTLDAGTAHGGWIRPGKRVACSAETERDCPAWSAVLTELTDPRWSLLVFAGDAPAAPLRAALRRVEIAYGRAVSVRTVSRTGRGGPAPLADPGAGLSQAFGLRPGDYALIRPDGYLAAAGRFEDPARMADILAALHLVPAPRTGPLLTRA</sequence>
<proteinExistence type="inferred from homology"/>
<evidence type="ECO:0000256" key="2">
    <source>
        <dbReference type="ARBA" id="ARBA00007801"/>
    </source>
</evidence>
<dbReference type="InterPro" id="IPR036188">
    <property type="entry name" value="FAD/NAD-bd_sf"/>
</dbReference>
<organism evidence="6 7">
    <name type="scientific">Bailinhaonella thermotolerans</name>
    <dbReference type="NCBI Taxonomy" id="1070861"/>
    <lineage>
        <taxon>Bacteria</taxon>
        <taxon>Bacillati</taxon>
        <taxon>Actinomycetota</taxon>
        <taxon>Actinomycetes</taxon>
        <taxon>Streptosporangiales</taxon>
        <taxon>Streptosporangiaceae</taxon>
        <taxon>Bailinhaonella</taxon>
    </lineage>
</organism>
<dbReference type="GO" id="GO:0071949">
    <property type="term" value="F:FAD binding"/>
    <property type="evidence" value="ECO:0007669"/>
    <property type="project" value="InterPro"/>
</dbReference>
<dbReference type="Proteomes" id="UP000265768">
    <property type="component" value="Unassembled WGS sequence"/>
</dbReference>
<evidence type="ECO:0000313" key="6">
    <source>
        <dbReference type="EMBL" id="RJL35888.1"/>
    </source>
</evidence>
<dbReference type="Gene3D" id="3.50.50.60">
    <property type="entry name" value="FAD/NAD(P)-binding domain"/>
    <property type="match status" value="1"/>
</dbReference>
<dbReference type="InterPro" id="IPR002938">
    <property type="entry name" value="FAD-bd"/>
</dbReference>
<dbReference type="PANTHER" id="PTHR43004:SF19">
    <property type="entry name" value="BINDING MONOOXYGENASE, PUTATIVE (JCVI)-RELATED"/>
    <property type="match status" value="1"/>
</dbReference>
<evidence type="ECO:0000259" key="5">
    <source>
        <dbReference type="Pfam" id="PF01494"/>
    </source>
</evidence>
<comment type="caution">
    <text evidence="6">The sequence shown here is derived from an EMBL/GenBank/DDBJ whole genome shotgun (WGS) entry which is preliminary data.</text>
</comment>
<dbReference type="PRINTS" id="PR00420">
    <property type="entry name" value="RNGMNOXGNASE"/>
</dbReference>
<keyword evidence="3" id="KW-0285">Flavoprotein</keyword>
<dbReference type="OrthoDB" id="8670884at2"/>
<dbReference type="Gene3D" id="3.30.70.2450">
    <property type="match status" value="1"/>
</dbReference>
<evidence type="ECO:0000256" key="3">
    <source>
        <dbReference type="ARBA" id="ARBA00022630"/>
    </source>
</evidence>
<dbReference type="InterPro" id="IPR050641">
    <property type="entry name" value="RIFMO-like"/>
</dbReference>
<reference evidence="6 7" key="1">
    <citation type="submission" date="2018-09" db="EMBL/GenBank/DDBJ databases">
        <title>YIM 75507 draft genome.</title>
        <authorList>
            <person name="Tang S."/>
            <person name="Feng Y."/>
        </authorList>
    </citation>
    <scope>NUCLEOTIDE SEQUENCE [LARGE SCALE GENOMIC DNA]</scope>
    <source>
        <strain evidence="6 7">YIM 75507</strain>
    </source>
</reference>
<gene>
    <name evidence="6" type="ORF">D5H75_03715</name>
</gene>
<dbReference type="Gene3D" id="3.40.30.120">
    <property type="match status" value="1"/>
</dbReference>
<name>A0A3A4BWC1_9ACTN</name>
<dbReference type="SUPFAM" id="SSF51905">
    <property type="entry name" value="FAD/NAD(P)-binding domain"/>
    <property type="match status" value="1"/>
</dbReference>
<evidence type="ECO:0000256" key="4">
    <source>
        <dbReference type="ARBA" id="ARBA00022827"/>
    </source>
</evidence>
<accession>A0A3A4BWC1</accession>
<dbReference type="AlphaFoldDB" id="A0A3A4BWC1"/>
<keyword evidence="4" id="KW-0274">FAD</keyword>
<evidence type="ECO:0000256" key="1">
    <source>
        <dbReference type="ARBA" id="ARBA00001974"/>
    </source>
</evidence>
<dbReference type="GO" id="GO:0016709">
    <property type="term" value="F:oxidoreductase activity, acting on paired donors, with incorporation or reduction of molecular oxygen, NAD(P)H as one donor, and incorporation of one atom of oxygen"/>
    <property type="evidence" value="ECO:0007669"/>
    <property type="project" value="UniProtKB-ARBA"/>
</dbReference>
<dbReference type="EMBL" id="QZEY01000001">
    <property type="protein sequence ID" value="RJL35888.1"/>
    <property type="molecule type" value="Genomic_DNA"/>
</dbReference>
<feature type="domain" description="FAD-binding" evidence="5">
    <location>
        <begin position="12"/>
        <end position="350"/>
    </location>
</feature>
<dbReference type="RefSeq" id="WP_119924861.1">
    <property type="nucleotide sequence ID" value="NZ_QZEY01000001.1"/>
</dbReference>
<evidence type="ECO:0000313" key="7">
    <source>
        <dbReference type="Proteomes" id="UP000265768"/>
    </source>
</evidence>
<dbReference type="InterPro" id="IPR036249">
    <property type="entry name" value="Thioredoxin-like_sf"/>
</dbReference>
<comment type="similarity">
    <text evidence="2">Belongs to the PheA/TfdB FAD monooxygenase family.</text>
</comment>
<dbReference type="Pfam" id="PF01494">
    <property type="entry name" value="FAD_binding_3"/>
    <property type="match status" value="1"/>
</dbReference>
<protein>
    <submittedName>
        <fullName evidence="6">FAD-dependent oxidoreductase</fullName>
    </submittedName>
</protein>
<comment type="cofactor">
    <cofactor evidence="1">
        <name>FAD</name>
        <dbReference type="ChEBI" id="CHEBI:57692"/>
    </cofactor>
</comment>